<evidence type="ECO:0000313" key="1">
    <source>
        <dbReference type="EMBL" id="AGX06900.1"/>
    </source>
</evidence>
<proteinExistence type="predicted"/>
<dbReference type="EMBL" id="CP006643">
    <property type="protein sequence ID" value="AGX06900.1"/>
    <property type="molecule type" value="Genomic_DNA"/>
</dbReference>
<dbReference type="PATRIC" id="fig|1367477.3.peg.5057"/>
<dbReference type="AlphaFoldDB" id="U5LHE3"/>
<sequence length="30" mass="3240">MTIAIMIAKKGEITGCPFAASKAAFFYTEK</sequence>
<name>U5LHE3_9BACI</name>
<protein>
    <submittedName>
        <fullName evidence="1">Uncharacterized protein</fullName>
    </submittedName>
</protein>
<dbReference type="HOGENOM" id="CLU_219959_0_0_9"/>
<gene>
    <name evidence="1" type="ORF">N288_25340</name>
</gene>
<organism evidence="1 2">
    <name type="scientific">Bacillus infantis NRRL B-14911</name>
    <dbReference type="NCBI Taxonomy" id="1367477"/>
    <lineage>
        <taxon>Bacteria</taxon>
        <taxon>Bacillati</taxon>
        <taxon>Bacillota</taxon>
        <taxon>Bacilli</taxon>
        <taxon>Bacillales</taxon>
        <taxon>Bacillaceae</taxon>
        <taxon>Bacillus</taxon>
    </lineage>
</organism>
<keyword evidence="2" id="KW-1185">Reference proteome</keyword>
<dbReference type="Proteomes" id="UP000017805">
    <property type="component" value="Chromosome"/>
</dbReference>
<evidence type="ECO:0000313" key="2">
    <source>
        <dbReference type="Proteomes" id="UP000017805"/>
    </source>
</evidence>
<reference evidence="1 2" key="1">
    <citation type="submission" date="2013-07" db="EMBL/GenBank/DDBJ databases">
        <title>Complete genome sequence of Bacillus infantis NRRL B-14911 that has potential to induce cardiac disease by antigenic mimicry.</title>
        <authorList>
            <person name="Massilamany C."/>
            <person name="Smith T.P.L."/>
            <person name="Loy J.D."/>
            <person name="Barletta R."/>
            <person name="Reddy J."/>
        </authorList>
    </citation>
    <scope>NUCLEOTIDE SEQUENCE [LARGE SCALE GENOMIC DNA]</scope>
    <source>
        <strain evidence="1 2">NRRL B-14911</strain>
    </source>
</reference>
<dbReference type="KEGG" id="bif:N288_25340"/>
<accession>U5LHE3</accession>